<dbReference type="RefSeq" id="WP_061540223.1">
    <property type="nucleotide sequence ID" value="NZ_CP013232.1"/>
</dbReference>
<dbReference type="OrthoDB" id="8835886at2"/>
<dbReference type="AlphaFoldDB" id="A0A127PD68"/>
<evidence type="ECO:0000313" key="2">
    <source>
        <dbReference type="Proteomes" id="UP000072421"/>
    </source>
</evidence>
<dbReference type="EMBL" id="CP013232">
    <property type="protein sequence ID" value="AMO95401.1"/>
    <property type="molecule type" value="Genomic_DNA"/>
</dbReference>
<reference evidence="1 2" key="1">
    <citation type="submission" date="2015-11" db="EMBL/GenBank/DDBJ databases">
        <title>Exploring the genomic traits of fungus-feeding bacterial genus Collimonas.</title>
        <authorList>
            <person name="Song C."/>
            <person name="Schmidt R."/>
            <person name="de Jager V."/>
            <person name="Krzyzanowska D."/>
            <person name="Jongedijk E."/>
            <person name="Cankar K."/>
            <person name="Beekwilder J."/>
            <person name="van Veen A."/>
            <person name="de Boer W."/>
            <person name="van Veen J.A."/>
            <person name="Garbeva P."/>
        </authorList>
    </citation>
    <scope>NUCLEOTIDE SEQUENCE [LARGE SCALE GENOMIC DNA]</scope>
    <source>
        <strain evidence="1 2">Ter6</strain>
    </source>
</reference>
<evidence type="ECO:0000313" key="1">
    <source>
        <dbReference type="EMBL" id="AMO95401.1"/>
    </source>
</evidence>
<sequence length="394" mass="43593">MIKRQHIVSDFFGEAEAMRTAFDARVKDSYKQTVNWQYFCAPQMYTYLRTVPQQVIPEPLFGRFMQHMKQWCIDNLGLIPTGAPNLHLMVNGCTLGLHSDFHNGTWGFVYSLTRWQNRKFSGGETLLMRDGVPSYKKHHVHGEVLYELVPAHFNQLLLFDDRIVHGTQTIEGSMDPIEGRIALVGHLRATSPLVTGPLDAAAARKVILECQRRLGEQAREHKDVQGTITFRLAVAASGAVESVAVLTDNLVTALAGYDASAEVTAVKAMVQQAVAKLVFPSSSGKSTVVAAVLVPLPDFRPIEIVVPHAGRPARLQESFKARLKDSEALGFVVDLEGNLESNTFVVREPIAGTIRIEANRIVAAFDPPMWVPSQRDQFEAGLSENLEFLAKYGG</sequence>
<proteinExistence type="predicted"/>
<organism evidence="1">
    <name type="scientific">Collimonas fungivorans</name>
    <dbReference type="NCBI Taxonomy" id="158899"/>
    <lineage>
        <taxon>Bacteria</taxon>
        <taxon>Pseudomonadati</taxon>
        <taxon>Pseudomonadota</taxon>
        <taxon>Betaproteobacteria</taxon>
        <taxon>Burkholderiales</taxon>
        <taxon>Oxalobacteraceae</taxon>
        <taxon>Collimonas</taxon>
    </lineage>
</organism>
<protein>
    <submittedName>
        <fullName evidence="1">Uncharacterized protein</fullName>
    </submittedName>
</protein>
<gene>
    <name evidence="1" type="ORF">CFter6_2733</name>
</gene>
<accession>A0A127PD68</accession>
<dbReference type="PATRIC" id="fig|158899.10.peg.2725"/>
<dbReference type="Proteomes" id="UP000072421">
    <property type="component" value="Chromosome"/>
</dbReference>
<dbReference type="Gene3D" id="2.60.120.620">
    <property type="entry name" value="q2cbj1_9rhob like domain"/>
    <property type="match status" value="1"/>
</dbReference>
<name>A0A127PD68_9BURK</name>